<dbReference type="PANTHER" id="PTHR37610:SF78">
    <property type="entry name" value="GAG-POLYPEPTIDE OF LTR COPIA-TYPE-RELATED"/>
    <property type="match status" value="1"/>
</dbReference>
<reference evidence="1" key="1">
    <citation type="journal article" date="2019" name="Sci. Rep.">
        <title>Draft genome of Tanacetum cinerariifolium, the natural source of mosquito coil.</title>
        <authorList>
            <person name="Yamashiro T."/>
            <person name="Shiraishi A."/>
            <person name="Satake H."/>
            <person name="Nakayama K."/>
        </authorList>
    </citation>
    <scope>NUCLEOTIDE SEQUENCE</scope>
</reference>
<evidence type="ECO:0000313" key="1">
    <source>
        <dbReference type="EMBL" id="GEU77302.1"/>
    </source>
</evidence>
<gene>
    <name evidence="1" type="ORF">Tci_049280</name>
</gene>
<feature type="non-terminal residue" evidence="1">
    <location>
        <position position="1"/>
    </location>
</feature>
<dbReference type="EMBL" id="BKCJ010007445">
    <property type="protein sequence ID" value="GEU77302.1"/>
    <property type="molecule type" value="Genomic_DNA"/>
</dbReference>
<protein>
    <recommendedName>
        <fullName evidence="2">Retrotransposon Copia-like N-terminal domain-containing protein</fullName>
    </recommendedName>
</protein>
<comment type="caution">
    <text evidence="1">The sequence shown here is derived from an EMBL/GenBank/DDBJ whole genome shotgun (WGS) entry which is preliminary data.</text>
</comment>
<proteinExistence type="predicted"/>
<evidence type="ECO:0008006" key="2">
    <source>
        <dbReference type="Google" id="ProtNLM"/>
    </source>
</evidence>
<accession>A0A6L2MWY4</accession>
<dbReference type="PANTHER" id="PTHR37610">
    <property type="entry name" value="CCHC-TYPE DOMAIN-CONTAINING PROTEIN"/>
    <property type="match status" value="1"/>
</dbReference>
<sequence>DDINKSGDDANKHDDIDGSSELNLSFGDTLYLHPNDTSGSPIVTIKLTGDDKNLALANQWDMCNYVVVTWILNCLSYDLFAGAIYAKTAFEMWSDLKETYDKVDGSVVFNPHKNNSYLNQNGASLAEYYNNINSCGSRLMSNILTREPLPLVKAGFAVVSGEESHRNATSVVASKPTATAFVARSFDNKKRFNSNNNRG</sequence>
<organism evidence="1">
    <name type="scientific">Tanacetum cinerariifolium</name>
    <name type="common">Dalmatian daisy</name>
    <name type="synonym">Chrysanthemum cinerariifolium</name>
    <dbReference type="NCBI Taxonomy" id="118510"/>
    <lineage>
        <taxon>Eukaryota</taxon>
        <taxon>Viridiplantae</taxon>
        <taxon>Streptophyta</taxon>
        <taxon>Embryophyta</taxon>
        <taxon>Tracheophyta</taxon>
        <taxon>Spermatophyta</taxon>
        <taxon>Magnoliopsida</taxon>
        <taxon>eudicotyledons</taxon>
        <taxon>Gunneridae</taxon>
        <taxon>Pentapetalae</taxon>
        <taxon>asterids</taxon>
        <taxon>campanulids</taxon>
        <taxon>Asterales</taxon>
        <taxon>Asteraceae</taxon>
        <taxon>Asteroideae</taxon>
        <taxon>Anthemideae</taxon>
        <taxon>Anthemidinae</taxon>
        <taxon>Tanacetum</taxon>
    </lineage>
</organism>
<dbReference type="AlphaFoldDB" id="A0A6L2MWY4"/>
<name>A0A6L2MWY4_TANCI</name>